<dbReference type="PANTHER" id="PTHR30055">
    <property type="entry name" value="HTH-TYPE TRANSCRIPTIONAL REGULATOR RUTR"/>
    <property type="match status" value="1"/>
</dbReference>
<dbReference type="InterPro" id="IPR001647">
    <property type="entry name" value="HTH_TetR"/>
</dbReference>
<feature type="DNA-binding region" description="H-T-H motif" evidence="2">
    <location>
        <begin position="29"/>
        <end position="48"/>
    </location>
</feature>
<evidence type="ECO:0000313" key="5">
    <source>
        <dbReference type="Proteomes" id="UP000271003"/>
    </source>
</evidence>
<dbReference type="GO" id="GO:0000976">
    <property type="term" value="F:transcription cis-regulatory region binding"/>
    <property type="evidence" value="ECO:0007669"/>
    <property type="project" value="TreeGrafter"/>
</dbReference>
<accession>A0A2Z6I9I3</accession>
<name>A0A2Z6I9I3_9BURK</name>
<proteinExistence type="predicted"/>
<protein>
    <submittedName>
        <fullName evidence="4">TetR family transcriptional regulator</fullName>
    </submittedName>
</protein>
<dbReference type="PROSITE" id="PS50977">
    <property type="entry name" value="HTH_TETR_2"/>
    <property type="match status" value="1"/>
</dbReference>
<dbReference type="Proteomes" id="UP000271003">
    <property type="component" value="Chromosome"/>
</dbReference>
<sequence length="205" mass="23008">MSLKAQKTKADLLKAARAVLLSGGIARLSMDRVAEQAGVSKGAIMYHFPTKRALQAALIEDYAEHLDRELRRHEAKFEGLPEETLVPGFVSWFRQFSSDNRGWASVGVQLLSQQAHDPELLEPVRAWYARLFARILRLPKRRRSRMLLVIMALEGCFYAHKFGVDTIPAETKEEIYALMTDLTGTSDVERKSDDTEKAASESAAS</sequence>
<dbReference type="KEGG" id="sutt:SUTMEG_10540"/>
<evidence type="ECO:0000259" key="3">
    <source>
        <dbReference type="PROSITE" id="PS50977"/>
    </source>
</evidence>
<keyword evidence="1 2" id="KW-0238">DNA-binding</keyword>
<dbReference type="RefSeq" id="WP_120176796.1">
    <property type="nucleotide sequence ID" value="NZ_AP018786.1"/>
</dbReference>
<evidence type="ECO:0000313" key="4">
    <source>
        <dbReference type="EMBL" id="BBF23163.1"/>
    </source>
</evidence>
<reference evidence="4 5" key="1">
    <citation type="journal article" date="2018" name="Int. J. Syst. Evol. Microbiol.">
        <title>Mesosutterella multiformis gen. nov., sp. nov., a member of the family Sutterellaceae and Sutterella megalosphaeroides sp. nov., isolated from human faeces.</title>
        <authorList>
            <person name="Sakamoto M."/>
            <person name="Ikeyama N."/>
            <person name="Kunihiro T."/>
            <person name="Iino T."/>
            <person name="Yuki M."/>
            <person name="Ohkuma M."/>
        </authorList>
    </citation>
    <scope>NUCLEOTIDE SEQUENCE [LARGE SCALE GENOMIC DNA]</scope>
    <source>
        <strain evidence="4 5">6FBBBH3</strain>
    </source>
</reference>
<evidence type="ECO:0000256" key="2">
    <source>
        <dbReference type="PROSITE-ProRule" id="PRU00335"/>
    </source>
</evidence>
<feature type="domain" description="HTH tetR-type" evidence="3">
    <location>
        <begin position="6"/>
        <end position="66"/>
    </location>
</feature>
<dbReference type="EMBL" id="AP018786">
    <property type="protein sequence ID" value="BBF23163.1"/>
    <property type="molecule type" value="Genomic_DNA"/>
</dbReference>
<dbReference type="Gene3D" id="1.10.357.10">
    <property type="entry name" value="Tetracycline Repressor, domain 2"/>
    <property type="match status" value="1"/>
</dbReference>
<dbReference type="AlphaFoldDB" id="A0A2Z6I9I3"/>
<dbReference type="PANTHER" id="PTHR30055:SF148">
    <property type="entry name" value="TETR-FAMILY TRANSCRIPTIONAL REGULATOR"/>
    <property type="match status" value="1"/>
</dbReference>
<evidence type="ECO:0000256" key="1">
    <source>
        <dbReference type="ARBA" id="ARBA00023125"/>
    </source>
</evidence>
<dbReference type="InterPro" id="IPR041479">
    <property type="entry name" value="TetR_CgmR_C"/>
</dbReference>
<dbReference type="Pfam" id="PF17937">
    <property type="entry name" value="TetR_C_28"/>
    <property type="match status" value="1"/>
</dbReference>
<dbReference type="SUPFAM" id="SSF46689">
    <property type="entry name" value="Homeodomain-like"/>
    <property type="match status" value="1"/>
</dbReference>
<dbReference type="GO" id="GO:0003700">
    <property type="term" value="F:DNA-binding transcription factor activity"/>
    <property type="evidence" value="ECO:0007669"/>
    <property type="project" value="TreeGrafter"/>
</dbReference>
<dbReference type="Pfam" id="PF00440">
    <property type="entry name" value="TetR_N"/>
    <property type="match status" value="1"/>
</dbReference>
<dbReference type="OrthoDB" id="9809772at2"/>
<dbReference type="InterPro" id="IPR009057">
    <property type="entry name" value="Homeodomain-like_sf"/>
</dbReference>
<dbReference type="PRINTS" id="PR00455">
    <property type="entry name" value="HTHTETR"/>
</dbReference>
<organism evidence="4 5">
    <name type="scientific">Sutterella megalosphaeroides</name>
    <dbReference type="NCBI Taxonomy" id="2494234"/>
    <lineage>
        <taxon>Bacteria</taxon>
        <taxon>Pseudomonadati</taxon>
        <taxon>Pseudomonadota</taxon>
        <taxon>Betaproteobacteria</taxon>
        <taxon>Burkholderiales</taxon>
        <taxon>Sutterellaceae</taxon>
        <taxon>Sutterella</taxon>
    </lineage>
</organism>
<gene>
    <name evidence="4" type="ORF">SUTMEG_10540</name>
</gene>
<keyword evidence="5" id="KW-1185">Reference proteome</keyword>
<dbReference type="InterPro" id="IPR050109">
    <property type="entry name" value="HTH-type_TetR-like_transc_reg"/>
</dbReference>